<dbReference type="SUPFAM" id="SSF75620">
    <property type="entry name" value="Release factor"/>
    <property type="match status" value="1"/>
</dbReference>
<gene>
    <name evidence="4" type="primary">prfB_2</name>
    <name evidence="3" type="ORF">BJL90_09045</name>
    <name evidence="4" type="ORF">CLFO_07110</name>
</gene>
<dbReference type="Gene3D" id="3.30.160.20">
    <property type="match status" value="1"/>
</dbReference>
<dbReference type="EMBL" id="CP020559">
    <property type="protein sequence ID" value="ARE86389.1"/>
    <property type="molecule type" value="Genomic_DNA"/>
</dbReference>
<proteinExistence type="inferred from homology"/>
<keyword evidence="5" id="KW-1185">Reference proteome</keyword>
<dbReference type="KEGG" id="cfm:BJL90_09045"/>
<evidence type="ECO:0000256" key="1">
    <source>
        <dbReference type="ARBA" id="ARBA00010835"/>
    </source>
</evidence>
<protein>
    <submittedName>
        <fullName evidence="4">Peptide chain release factor 2</fullName>
    </submittedName>
    <submittedName>
        <fullName evidence="3">Peptide chain release factor-like protein</fullName>
    </submittedName>
</protein>
<dbReference type="RefSeq" id="WP_070966843.1">
    <property type="nucleotide sequence ID" value="NZ_CP017603.1"/>
</dbReference>
<dbReference type="InterPro" id="IPR017509">
    <property type="entry name" value="PrfH"/>
</dbReference>
<dbReference type="Pfam" id="PF00472">
    <property type="entry name" value="RF-1"/>
    <property type="match status" value="1"/>
</dbReference>
<feature type="domain" description="Prokaryotic-type class I peptide chain release factors" evidence="2">
    <location>
        <begin position="91"/>
        <end position="188"/>
    </location>
</feature>
<evidence type="ECO:0000313" key="6">
    <source>
        <dbReference type="Proteomes" id="UP000192478"/>
    </source>
</evidence>
<dbReference type="AlphaFoldDB" id="A0AAC9RGG7"/>
<evidence type="ECO:0000313" key="4">
    <source>
        <dbReference type="EMBL" id="ARE86389.1"/>
    </source>
</evidence>
<comment type="similarity">
    <text evidence="1">Belongs to the prokaryotic/mitochondrial release factor family.</text>
</comment>
<dbReference type="EMBL" id="CP017603">
    <property type="protein sequence ID" value="AOY76031.1"/>
    <property type="molecule type" value="Genomic_DNA"/>
</dbReference>
<evidence type="ECO:0000259" key="2">
    <source>
        <dbReference type="Pfam" id="PF00472"/>
    </source>
</evidence>
<dbReference type="Gene3D" id="3.30.70.1660">
    <property type="match status" value="1"/>
</dbReference>
<dbReference type="NCBIfam" id="TIGR03072">
    <property type="entry name" value="release_prfH"/>
    <property type="match status" value="1"/>
</dbReference>
<dbReference type="Proteomes" id="UP000177894">
    <property type="component" value="Chromosome"/>
</dbReference>
<sequence>MLMQISSGKGPAECELAVGKFLKILMKEMKDIKIVQEVKGQYVDCYKSLVLSVEEDVSDLEGTIKWVAQSPFRPKHKRKNWFIDVSMFKEQVKIDFSDKVVRFETFRCGGNGGQNVNKVETGARAIHTPTGLTVVCTEARTQHLNKKLALNRLSEMISKQNLDAQILAKQVMWIQHELLERGNPIRVYEGLTFKRIK</sequence>
<dbReference type="InterPro" id="IPR045853">
    <property type="entry name" value="Pep_chain_release_fac_I_sf"/>
</dbReference>
<reference evidence="3 5" key="1">
    <citation type="submission" date="2016-10" db="EMBL/GenBank/DDBJ databases">
        <title>Complete Genome Sequence of Acetogen Clostridium formicoaceticum ATCC 27076.</title>
        <authorList>
            <person name="Bao T."/>
            <person name="Cheng C."/>
            <person name="Zhao J."/>
            <person name="Yang S.-T."/>
            <person name="Wang J."/>
            <person name="Wang M."/>
        </authorList>
    </citation>
    <scope>NUCLEOTIDE SEQUENCE [LARGE SCALE GENOMIC DNA]</scope>
    <source>
        <strain evidence="3 5">ATCC 27076</strain>
    </source>
</reference>
<evidence type="ECO:0000313" key="5">
    <source>
        <dbReference type="Proteomes" id="UP000177894"/>
    </source>
</evidence>
<dbReference type="InterPro" id="IPR000352">
    <property type="entry name" value="Pep_chain_release_fac_I"/>
</dbReference>
<organism evidence="4 6">
    <name type="scientific">Clostridium formicaceticum</name>
    <dbReference type="NCBI Taxonomy" id="1497"/>
    <lineage>
        <taxon>Bacteria</taxon>
        <taxon>Bacillati</taxon>
        <taxon>Bacillota</taxon>
        <taxon>Clostridia</taxon>
        <taxon>Eubacteriales</taxon>
        <taxon>Clostridiaceae</taxon>
        <taxon>Clostridium</taxon>
    </lineage>
</organism>
<dbReference type="PANTHER" id="PTHR43804">
    <property type="entry name" value="LD18447P"/>
    <property type="match status" value="1"/>
</dbReference>
<dbReference type="GO" id="GO:0003747">
    <property type="term" value="F:translation release factor activity"/>
    <property type="evidence" value="ECO:0007669"/>
    <property type="project" value="InterPro"/>
</dbReference>
<accession>A0AAC9RGG7</accession>
<evidence type="ECO:0000313" key="3">
    <source>
        <dbReference type="EMBL" id="AOY76031.1"/>
    </source>
</evidence>
<reference evidence="4 6" key="2">
    <citation type="submission" date="2017-03" db="EMBL/GenBank/DDBJ databases">
        <title>Complete sequence of Clostridium formicaceticum DSM 92.</title>
        <authorList>
            <person name="Poehlein A."/>
            <person name="Karl M."/>
            <person name="Bengelsdorf F.R."/>
            <person name="Duerre P."/>
            <person name="Daniel R."/>
        </authorList>
    </citation>
    <scope>NUCLEOTIDE SEQUENCE [LARGE SCALE GENOMIC DNA]</scope>
    <source>
        <strain evidence="4 6">DSM 92</strain>
    </source>
</reference>
<dbReference type="PANTHER" id="PTHR43804:SF9">
    <property type="entry name" value="PEPTIDE CHAIN RELEASE FACTOR HOMOLOG-RELATED"/>
    <property type="match status" value="1"/>
</dbReference>
<dbReference type="InterPro" id="IPR050057">
    <property type="entry name" value="Prokaryotic/Mito_RF"/>
</dbReference>
<dbReference type="Proteomes" id="UP000192478">
    <property type="component" value="Chromosome"/>
</dbReference>
<name>A0AAC9RGG7_9CLOT</name>